<proteinExistence type="predicted"/>
<feature type="region of interest" description="Disordered" evidence="1">
    <location>
        <begin position="295"/>
        <end position="338"/>
    </location>
</feature>
<comment type="caution">
    <text evidence="2">The sequence shown here is derived from an EMBL/GenBank/DDBJ whole genome shotgun (WGS) entry which is preliminary data.</text>
</comment>
<evidence type="ECO:0000313" key="2">
    <source>
        <dbReference type="EMBL" id="MCD9644542.1"/>
    </source>
</evidence>
<feature type="compositionally biased region" description="Low complexity" evidence="1">
    <location>
        <begin position="304"/>
        <end position="314"/>
    </location>
</feature>
<name>A0ABS8VE02_DATST</name>
<protein>
    <submittedName>
        <fullName evidence="2">Uncharacterized protein</fullName>
    </submittedName>
</protein>
<evidence type="ECO:0000256" key="1">
    <source>
        <dbReference type="SAM" id="MobiDB-lite"/>
    </source>
</evidence>
<reference evidence="2 3" key="1">
    <citation type="journal article" date="2021" name="BMC Genomics">
        <title>Datura genome reveals duplications of psychoactive alkaloid biosynthetic genes and high mutation rate following tissue culture.</title>
        <authorList>
            <person name="Rajewski A."/>
            <person name="Carter-House D."/>
            <person name="Stajich J."/>
            <person name="Litt A."/>
        </authorList>
    </citation>
    <scope>NUCLEOTIDE SEQUENCE [LARGE SCALE GENOMIC DNA]</scope>
    <source>
        <strain evidence="2">AR-01</strain>
    </source>
</reference>
<sequence>MASMMTLTSTLMRLQNARAIIGHNPLSTKLFVGATPKPFQAGKRHLGMAFKDEARNRAEKGVDAAKQGVDMAKKSSQEAKNETVSIADEVMRKTKVMGDKVADAAQDMAGKAKEIAQEEWGSVKDTTKKMKDTMMGKAEESKEAIKNNSRVRLLKTALRHCLGDVVGVILELVCSRAFGHWIGRSCGIHGCDVDSGIGVEPKAAKDLMSHHSELSGQKKKLGILDKIDGRVDEPSVMSSIITKGINDINMMGKLTECRVPEGLSLISSSNQEVGTNAPSPGYQTRSVVRDQAANPHFDEENDSSTDGSSSSSDSSDLDEGSGNEATSSPAGDSESIRPDVIKGKMLGFRNSLCWQVKGADKY</sequence>
<keyword evidence="3" id="KW-1185">Reference proteome</keyword>
<dbReference type="Proteomes" id="UP000823775">
    <property type="component" value="Unassembled WGS sequence"/>
</dbReference>
<organism evidence="2 3">
    <name type="scientific">Datura stramonium</name>
    <name type="common">Jimsonweed</name>
    <name type="synonym">Common thornapple</name>
    <dbReference type="NCBI Taxonomy" id="4076"/>
    <lineage>
        <taxon>Eukaryota</taxon>
        <taxon>Viridiplantae</taxon>
        <taxon>Streptophyta</taxon>
        <taxon>Embryophyta</taxon>
        <taxon>Tracheophyta</taxon>
        <taxon>Spermatophyta</taxon>
        <taxon>Magnoliopsida</taxon>
        <taxon>eudicotyledons</taxon>
        <taxon>Gunneridae</taxon>
        <taxon>Pentapetalae</taxon>
        <taxon>asterids</taxon>
        <taxon>lamiids</taxon>
        <taxon>Solanales</taxon>
        <taxon>Solanaceae</taxon>
        <taxon>Solanoideae</taxon>
        <taxon>Datureae</taxon>
        <taxon>Datura</taxon>
    </lineage>
</organism>
<accession>A0ABS8VE02</accession>
<dbReference type="EMBL" id="JACEIK010004187">
    <property type="protein sequence ID" value="MCD9644542.1"/>
    <property type="molecule type" value="Genomic_DNA"/>
</dbReference>
<gene>
    <name evidence="2" type="ORF">HAX54_032802</name>
</gene>
<evidence type="ECO:0000313" key="3">
    <source>
        <dbReference type="Proteomes" id="UP000823775"/>
    </source>
</evidence>